<dbReference type="InParanoid" id="D6TQP5"/>
<accession>D6TQP5</accession>
<evidence type="ECO:0000313" key="2">
    <source>
        <dbReference type="EMBL" id="EFH87712.1"/>
    </source>
</evidence>
<sequence length="41" mass="4437">MPERPQQQAANTLHTTPPCVNAIGARNQGMQVTEGKIGEDF</sequence>
<reference evidence="2 3" key="1">
    <citation type="journal article" date="2011" name="Stand. Genomic Sci.">
        <title>Non-contiguous finished genome sequence and contextual data of the filamentous soil bacterium Ktedonobacter racemifer type strain (SOSP1-21).</title>
        <authorList>
            <person name="Chang Y.J."/>
            <person name="Land M."/>
            <person name="Hauser L."/>
            <person name="Chertkov O."/>
            <person name="Del Rio T.G."/>
            <person name="Nolan M."/>
            <person name="Copeland A."/>
            <person name="Tice H."/>
            <person name="Cheng J.F."/>
            <person name="Lucas S."/>
            <person name="Han C."/>
            <person name="Goodwin L."/>
            <person name="Pitluck S."/>
            <person name="Ivanova N."/>
            <person name="Ovchinikova G."/>
            <person name="Pati A."/>
            <person name="Chen A."/>
            <person name="Palaniappan K."/>
            <person name="Mavromatis K."/>
            <person name="Liolios K."/>
            <person name="Brettin T."/>
            <person name="Fiebig A."/>
            <person name="Rohde M."/>
            <person name="Abt B."/>
            <person name="Goker M."/>
            <person name="Detter J.C."/>
            <person name="Woyke T."/>
            <person name="Bristow J."/>
            <person name="Eisen J.A."/>
            <person name="Markowitz V."/>
            <person name="Hugenholtz P."/>
            <person name="Kyrpides N.C."/>
            <person name="Klenk H.P."/>
            <person name="Lapidus A."/>
        </authorList>
    </citation>
    <scope>NUCLEOTIDE SEQUENCE [LARGE SCALE GENOMIC DNA]</scope>
    <source>
        <strain evidence="3">DSM 44963</strain>
    </source>
</reference>
<evidence type="ECO:0000313" key="3">
    <source>
        <dbReference type="Proteomes" id="UP000004508"/>
    </source>
</evidence>
<name>D6TQP5_KTERA</name>
<proteinExistence type="predicted"/>
<comment type="caution">
    <text evidence="2">The sequence shown here is derived from an EMBL/GenBank/DDBJ whole genome shotgun (WGS) entry which is preliminary data.</text>
</comment>
<protein>
    <submittedName>
        <fullName evidence="2">Uncharacterized protein</fullName>
    </submittedName>
</protein>
<dbReference type="EMBL" id="ADVG01000002">
    <property type="protein sequence ID" value="EFH87712.1"/>
    <property type="molecule type" value="Genomic_DNA"/>
</dbReference>
<gene>
    <name evidence="2" type="ORF">Krac_9058</name>
</gene>
<feature type="region of interest" description="Disordered" evidence="1">
    <location>
        <begin position="1"/>
        <end position="20"/>
    </location>
</feature>
<evidence type="ECO:0000256" key="1">
    <source>
        <dbReference type="SAM" id="MobiDB-lite"/>
    </source>
</evidence>
<organism evidence="2 3">
    <name type="scientific">Ktedonobacter racemifer DSM 44963</name>
    <dbReference type="NCBI Taxonomy" id="485913"/>
    <lineage>
        <taxon>Bacteria</taxon>
        <taxon>Bacillati</taxon>
        <taxon>Chloroflexota</taxon>
        <taxon>Ktedonobacteria</taxon>
        <taxon>Ktedonobacterales</taxon>
        <taxon>Ktedonobacteraceae</taxon>
        <taxon>Ktedonobacter</taxon>
    </lineage>
</organism>
<keyword evidence="3" id="KW-1185">Reference proteome</keyword>
<feature type="compositionally biased region" description="Polar residues" evidence="1">
    <location>
        <begin position="1"/>
        <end position="15"/>
    </location>
</feature>
<dbReference type="AlphaFoldDB" id="D6TQP5"/>
<dbReference type="Proteomes" id="UP000004508">
    <property type="component" value="Unassembled WGS sequence"/>
</dbReference>